<evidence type="ECO:0000313" key="3">
    <source>
        <dbReference type="Proteomes" id="UP001372338"/>
    </source>
</evidence>
<comment type="caution">
    <text evidence="2">The sequence shown here is derived from an EMBL/GenBank/DDBJ whole genome shotgun (WGS) entry which is preliminary data.</text>
</comment>
<reference evidence="2 3" key="1">
    <citation type="submission" date="2024-01" db="EMBL/GenBank/DDBJ databases">
        <title>The genomes of 5 underutilized Papilionoideae crops provide insights into root nodulation and disease resistanc.</title>
        <authorList>
            <person name="Yuan L."/>
        </authorList>
    </citation>
    <scope>NUCLEOTIDE SEQUENCE [LARGE SCALE GENOMIC DNA]</scope>
    <source>
        <strain evidence="2">ZHUSHIDOU_FW_LH</strain>
        <tissue evidence="2">Leaf</tissue>
    </source>
</reference>
<dbReference type="EMBL" id="JAYWIO010000004">
    <property type="protein sequence ID" value="KAK7268072.1"/>
    <property type="molecule type" value="Genomic_DNA"/>
</dbReference>
<organism evidence="2 3">
    <name type="scientific">Crotalaria pallida</name>
    <name type="common">Smooth rattlebox</name>
    <name type="synonym">Crotalaria striata</name>
    <dbReference type="NCBI Taxonomy" id="3830"/>
    <lineage>
        <taxon>Eukaryota</taxon>
        <taxon>Viridiplantae</taxon>
        <taxon>Streptophyta</taxon>
        <taxon>Embryophyta</taxon>
        <taxon>Tracheophyta</taxon>
        <taxon>Spermatophyta</taxon>
        <taxon>Magnoliopsida</taxon>
        <taxon>eudicotyledons</taxon>
        <taxon>Gunneridae</taxon>
        <taxon>Pentapetalae</taxon>
        <taxon>rosids</taxon>
        <taxon>fabids</taxon>
        <taxon>Fabales</taxon>
        <taxon>Fabaceae</taxon>
        <taxon>Papilionoideae</taxon>
        <taxon>50 kb inversion clade</taxon>
        <taxon>genistoids sensu lato</taxon>
        <taxon>core genistoids</taxon>
        <taxon>Crotalarieae</taxon>
        <taxon>Crotalaria</taxon>
    </lineage>
</organism>
<keyword evidence="3" id="KW-1185">Reference proteome</keyword>
<sequence>MWRTNVVGTGSNAVFSWLGANCETAMESIARFQLVREIGASPLKGNNITMTARVIVYIEMKRRRKEIMEKLLAREMEEDKVRDDAMEETPEMADEEDRES</sequence>
<evidence type="ECO:0000256" key="1">
    <source>
        <dbReference type="SAM" id="MobiDB-lite"/>
    </source>
</evidence>
<name>A0AAN9I6L7_CROPI</name>
<protein>
    <submittedName>
        <fullName evidence="2">Uncharacterized protein</fullName>
    </submittedName>
</protein>
<feature type="region of interest" description="Disordered" evidence="1">
    <location>
        <begin position="79"/>
        <end position="100"/>
    </location>
</feature>
<feature type="compositionally biased region" description="Acidic residues" evidence="1">
    <location>
        <begin position="85"/>
        <end position="100"/>
    </location>
</feature>
<accession>A0AAN9I6L7</accession>
<dbReference type="AlphaFoldDB" id="A0AAN9I6L7"/>
<proteinExistence type="predicted"/>
<gene>
    <name evidence="2" type="ORF">RIF29_20758</name>
</gene>
<dbReference type="Proteomes" id="UP001372338">
    <property type="component" value="Unassembled WGS sequence"/>
</dbReference>
<evidence type="ECO:0000313" key="2">
    <source>
        <dbReference type="EMBL" id="KAK7268072.1"/>
    </source>
</evidence>